<feature type="compositionally biased region" description="Basic and acidic residues" evidence="5">
    <location>
        <begin position="996"/>
        <end position="1008"/>
    </location>
</feature>
<evidence type="ECO:0000256" key="2">
    <source>
        <dbReference type="ARBA" id="ARBA00012332"/>
    </source>
</evidence>
<organism evidence="10 11">
    <name type="scientific">Opisthorchis viverrini</name>
    <name type="common">Southeast Asian liver fluke</name>
    <dbReference type="NCBI Taxonomy" id="6198"/>
    <lineage>
        <taxon>Eukaryota</taxon>
        <taxon>Metazoa</taxon>
        <taxon>Spiralia</taxon>
        <taxon>Lophotrochozoa</taxon>
        <taxon>Platyhelminthes</taxon>
        <taxon>Trematoda</taxon>
        <taxon>Digenea</taxon>
        <taxon>Opisthorchiida</taxon>
        <taxon>Opisthorchiata</taxon>
        <taxon>Opisthorchiidae</taxon>
        <taxon>Opisthorchis</taxon>
    </lineage>
</organism>
<evidence type="ECO:0000313" key="11">
    <source>
        <dbReference type="Proteomes" id="UP000243686"/>
    </source>
</evidence>
<feature type="region of interest" description="Disordered" evidence="5">
    <location>
        <begin position="895"/>
        <end position="971"/>
    </location>
</feature>
<feature type="signal peptide" evidence="7">
    <location>
        <begin position="1"/>
        <end position="23"/>
    </location>
</feature>
<dbReference type="InterPro" id="IPR051489">
    <property type="entry name" value="ADAM_Metalloproteinase"/>
</dbReference>
<dbReference type="GO" id="GO:0007219">
    <property type="term" value="P:Notch signaling pathway"/>
    <property type="evidence" value="ECO:0007669"/>
    <property type="project" value="TreeGrafter"/>
</dbReference>
<evidence type="ECO:0000313" key="10">
    <source>
        <dbReference type="EMBL" id="OON17748.1"/>
    </source>
</evidence>
<sequence>MHSSTAYLCELVVWLHVISMCYSSEPRLGNLFIEYELLSYPTAPLVAQHKRVRRNARTVSAAAVRLPLLTSKRNLTLVLFPDVDLIGASARLTVGGVDHPKGLSGFADYIYRGYVDSYPRSIVFGSIIQGVFRGTVSLDMSLRDTFYIEPAANYFDYKTNFHSIMYHEQHVKFDGNRRVRRSTTDTDTFNFCGLSNPDIARRMAELRSPISGVDVNTIPRRSRRAAALQPLNVELGASRLHPDFQRGHPSAFTDYRLVNPYTQRQSAPVDGANTRVCNLYLQSDTFLWDRVIGMQHIRGNRELAVQEITSIFTQHVQGAQAIYQHTLFRDHAGRLEYPGISFRVDHVLINVTEEDCKPRPIWRDLHGRPLPSPTALPRRPGQDKPSVSNTSVSRGSYADENPFCAENIDVTNYLNLHSYTPHDDFCLAYVFTYRDFSGGTLGLAWVAEPNGSGGVCEKHRLMREGSHNVFKSLNTGVVTLLNYGSQVALKVSQLTFAHEMGHNFGAKHDDDHKDEPFGCLPSVDDPRGNYIMFASATSGDKDNNNKFSLCSLDSIARLLGRVLSDDSNCFLKSDGPFCGNQLTEEGEQCDCGFTKSSCRDQCCHPKESTSPCKLRDTVWVNDSSLQVMLSKFDLCFVQCSPTAGECCTHNCQFRGTSHLCRGADECYRSAYCNGVEAKCPTSEHLPDGTPCQDHTRVCKQGQCIGSICERIPGWHECSLVRNKNVTPEMMCFVSCRENRTGAPCISTFQLEQDSNLRDKYPQLVNELLRDGRGTKLKPGAPCDNYRGYCDVFHRCRSVEAEGPLARLRNLLFSPQVLEQVKSWITMHWWAVILICVSLIIALIVFAKLCAVSTPPSRYYSIPVRHTRSPVQTPSHPPRDWSAPYPPPSFHMPSPWAWPRRARPADRNGKRGRRTPRSKSLPFNPSSSIATESRRVVPSAPFLDPMDFPPPNARPTPINCAISSSRKPNGERGDIELIPFALLDLSQPAASTSTDNQVDRNRRNSEKPSNRPCASRSSVPRPMSMLDPDSGGRRGQANSSQHVAPGKKSKLPSKIKRPRDEHGRRRPASLVVVVEDPLTLVESNEEQPRAAQSPVNCDSSIPPPAYDDL</sequence>
<protein>
    <recommendedName>
        <fullName evidence="2">ADAM10 endopeptidase</fullName>
        <ecNumber evidence="2">3.4.24.81</ecNumber>
    </recommendedName>
</protein>
<dbReference type="AlphaFoldDB" id="A0A1S8WTI4"/>
<feature type="compositionally biased region" description="Polar residues" evidence="5">
    <location>
        <begin position="920"/>
        <end position="930"/>
    </location>
</feature>
<dbReference type="InterPro" id="IPR001762">
    <property type="entry name" value="Disintegrin_dom"/>
</dbReference>
<keyword evidence="7" id="KW-0732">Signal</keyword>
<keyword evidence="11" id="KW-1185">Reference proteome</keyword>
<keyword evidence="6" id="KW-0812">Transmembrane</keyword>
<feature type="region of interest" description="Disordered" evidence="5">
    <location>
        <begin position="362"/>
        <end position="394"/>
    </location>
</feature>
<dbReference type="Gene3D" id="4.10.70.10">
    <property type="entry name" value="Disintegrin domain"/>
    <property type="match status" value="1"/>
</dbReference>
<dbReference type="SUPFAM" id="SSF57552">
    <property type="entry name" value="Blood coagulation inhibitor (disintegrin)"/>
    <property type="match status" value="1"/>
</dbReference>
<dbReference type="InterPro" id="IPR049038">
    <property type="entry name" value="ADAM10_Cys-rich"/>
</dbReference>
<keyword evidence="3" id="KW-0165">Cleavage on pair of basic residues</keyword>
<dbReference type="PANTHER" id="PTHR45702">
    <property type="entry name" value="ADAM10/ADAM17 METALLOPEPTIDASE FAMILY MEMBER"/>
    <property type="match status" value="1"/>
</dbReference>
<dbReference type="Pfam" id="PF13574">
    <property type="entry name" value="Reprolysin_2"/>
    <property type="match status" value="1"/>
</dbReference>
<dbReference type="InterPro" id="IPR024079">
    <property type="entry name" value="MetalloPept_cat_dom_sf"/>
</dbReference>
<evidence type="ECO:0000256" key="3">
    <source>
        <dbReference type="ARBA" id="ARBA00022685"/>
    </source>
</evidence>
<dbReference type="Pfam" id="PF21299">
    <property type="entry name" value="ADAM10_Cys-rich"/>
    <property type="match status" value="1"/>
</dbReference>
<dbReference type="GO" id="GO:0004222">
    <property type="term" value="F:metalloendopeptidase activity"/>
    <property type="evidence" value="ECO:0007669"/>
    <property type="project" value="InterPro"/>
</dbReference>
<dbReference type="PROSITE" id="PS50214">
    <property type="entry name" value="DISINTEGRIN_2"/>
    <property type="match status" value="1"/>
</dbReference>
<reference evidence="10 11" key="1">
    <citation type="submission" date="2015-03" db="EMBL/GenBank/DDBJ databases">
        <title>Draft genome of the nematode, Opisthorchis viverrini.</title>
        <authorList>
            <person name="Mitreva M."/>
        </authorList>
    </citation>
    <scope>NUCLEOTIDE SEQUENCE [LARGE SCALE GENOMIC DNA]</scope>
    <source>
        <strain evidence="10">Khon Kaen</strain>
    </source>
</reference>
<feature type="compositionally biased region" description="Basic residues" evidence="5">
    <location>
        <begin position="1044"/>
        <end position="1056"/>
    </location>
</feature>
<dbReference type="PANTHER" id="PTHR45702:SF2">
    <property type="entry name" value="KUZBANIAN, ISOFORM A"/>
    <property type="match status" value="1"/>
</dbReference>
<comment type="caution">
    <text evidence="4">Lacks conserved residue(s) required for the propagation of feature annotation.</text>
</comment>
<accession>A0A1S8WTI4</accession>
<dbReference type="SMART" id="SM00050">
    <property type="entry name" value="DISIN"/>
    <property type="match status" value="1"/>
</dbReference>
<keyword evidence="4" id="KW-0479">Metal-binding</keyword>
<keyword evidence="10" id="KW-0401">Integrin</keyword>
<feature type="region of interest" description="Disordered" evidence="5">
    <location>
        <begin position="987"/>
        <end position="1069"/>
    </location>
</feature>
<dbReference type="Gene3D" id="3.40.390.10">
    <property type="entry name" value="Collagenase (Catalytic Domain)"/>
    <property type="match status" value="2"/>
</dbReference>
<feature type="domain" description="Peptidase M12B" evidence="9">
    <location>
        <begin position="428"/>
        <end position="559"/>
    </location>
</feature>
<comment type="catalytic activity">
    <reaction evidence="1">
        <text>Endopeptidase of broad specificity.</text>
        <dbReference type="EC" id="3.4.24.81"/>
    </reaction>
</comment>
<keyword evidence="4" id="KW-0862">Zinc</keyword>
<feature type="compositionally biased region" description="Polar residues" evidence="5">
    <location>
        <begin position="385"/>
        <end position="394"/>
    </location>
</feature>
<dbReference type="PROSITE" id="PS50215">
    <property type="entry name" value="ADAM_MEPRO"/>
    <property type="match status" value="1"/>
</dbReference>
<dbReference type="EMBL" id="KV894948">
    <property type="protein sequence ID" value="OON17748.1"/>
    <property type="molecule type" value="Genomic_DNA"/>
</dbReference>
<evidence type="ECO:0000256" key="7">
    <source>
        <dbReference type="SAM" id="SignalP"/>
    </source>
</evidence>
<feature type="binding site" evidence="4">
    <location>
        <position position="502"/>
    </location>
    <ligand>
        <name>Zn(2+)</name>
        <dbReference type="ChEBI" id="CHEBI:29105"/>
        <note>catalytic</note>
    </ligand>
</feature>
<proteinExistence type="predicted"/>
<evidence type="ECO:0000256" key="4">
    <source>
        <dbReference type="PROSITE-ProRule" id="PRU00276"/>
    </source>
</evidence>
<evidence type="ECO:0000256" key="1">
    <source>
        <dbReference type="ARBA" id="ARBA00001809"/>
    </source>
</evidence>
<dbReference type="SUPFAM" id="SSF55486">
    <property type="entry name" value="Metalloproteases ('zincins'), catalytic domain"/>
    <property type="match status" value="1"/>
</dbReference>
<feature type="active site" evidence="4">
    <location>
        <position position="499"/>
    </location>
</feature>
<dbReference type="Proteomes" id="UP000243686">
    <property type="component" value="Unassembled WGS sequence"/>
</dbReference>
<dbReference type="GO" id="GO:0046872">
    <property type="term" value="F:metal ion binding"/>
    <property type="evidence" value="ECO:0007669"/>
    <property type="project" value="UniProtKB-KW"/>
</dbReference>
<evidence type="ECO:0000259" key="9">
    <source>
        <dbReference type="PROSITE" id="PS50215"/>
    </source>
</evidence>
<evidence type="ECO:0000256" key="5">
    <source>
        <dbReference type="SAM" id="MobiDB-lite"/>
    </source>
</evidence>
<feature type="binding site" evidence="4">
    <location>
        <position position="498"/>
    </location>
    <ligand>
        <name>Zn(2+)</name>
        <dbReference type="ChEBI" id="CHEBI:29105"/>
        <note>catalytic</note>
    </ligand>
</feature>
<keyword evidence="6" id="KW-1133">Transmembrane helix</keyword>
<name>A0A1S8WTI4_OPIVI</name>
<dbReference type="GO" id="GO:0007229">
    <property type="term" value="P:integrin-mediated signaling pathway"/>
    <property type="evidence" value="ECO:0007669"/>
    <property type="project" value="UniProtKB-KW"/>
</dbReference>
<keyword evidence="6" id="KW-0472">Membrane</keyword>
<dbReference type="InterPro" id="IPR001590">
    <property type="entry name" value="Peptidase_M12B"/>
</dbReference>
<feature type="chain" id="PRO_5013227276" description="ADAM10 endopeptidase" evidence="7">
    <location>
        <begin position="24"/>
        <end position="1108"/>
    </location>
</feature>
<feature type="binding site" evidence="4">
    <location>
        <position position="508"/>
    </location>
    <ligand>
        <name>Zn(2+)</name>
        <dbReference type="ChEBI" id="CHEBI:29105"/>
        <note>catalytic</note>
    </ligand>
</feature>
<dbReference type="GO" id="GO:0005886">
    <property type="term" value="C:plasma membrane"/>
    <property type="evidence" value="ECO:0007669"/>
    <property type="project" value="TreeGrafter"/>
</dbReference>
<dbReference type="InterPro" id="IPR036436">
    <property type="entry name" value="Disintegrin_dom_sf"/>
</dbReference>
<feature type="region of interest" description="Disordered" evidence="5">
    <location>
        <begin position="1081"/>
        <end position="1108"/>
    </location>
</feature>
<evidence type="ECO:0000259" key="8">
    <source>
        <dbReference type="PROSITE" id="PS50214"/>
    </source>
</evidence>
<gene>
    <name evidence="10" type="ORF">X801_06411</name>
</gene>
<feature type="domain" description="Disintegrin" evidence="8">
    <location>
        <begin position="575"/>
        <end position="687"/>
    </location>
</feature>
<dbReference type="GO" id="GO:0006509">
    <property type="term" value="P:membrane protein ectodomain proteolysis"/>
    <property type="evidence" value="ECO:0007669"/>
    <property type="project" value="TreeGrafter"/>
</dbReference>
<evidence type="ECO:0000256" key="6">
    <source>
        <dbReference type="SAM" id="Phobius"/>
    </source>
</evidence>
<feature type="transmembrane region" description="Helical" evidence="6">
    <location>
        <begin position="828"/>
        <end position="850"/>
    </location>
</feature>
<dbReference type="EC" id="3.4.24.81" evidence="2"/>